<dbReference type="Proteomes" id="UP001551695">
    <property type="component" value="Unassembled WGS sequence"/>
</dbReference>
<reference evidence="1 2" key="1">
    <citation type="submission" date="2024-06" db="EMBL/GenBank/DDBJ databases">
        <title>The Natural Products Discovery Center: Release of the First 8490 Sequenced Strains for Exploring Actinobacteria Biosynthetic Diversity.</title>
        <authorList>
            <person name="Kalkreuter E."/>
            <person name="Kautsar S.A."/>
            <person name="Yang D."/>
            <person name="Bader C.D."/>
            <person name="Teijaro C.N."/>
            <person name="Fluegel L."/>
            <person name="Davis C.M."/>
            <person name="Simpson J.R."/>
            <person name="Lauterbach L."/>
            <person name="Steele A.D."/>
            <person name="Gui C."/>
            <person name="Meng S."/>
            <person name="Li G."/>
            <person name="Viehrig K."/>
            <person name="Ye F."/>
            <person name="Su P."/>
            <person name="Kiefer A.F."/>
            <person name="Nichols A."/>
            <person name="Cepeda A.J."/>
            <person name="Yan W."/>
            <person name="Fan B."/>
            <person name="Jiang Y."/>
            <person name="Adhikari A."/>
            <person name="Zheng C.-J."/>
            <person name="Schuster L."/>
            <person name="Cowan T.M."/>
            <person name="Smanski M.J."/>
            <person name="Chevrette M.G."/>
            <person name="De Carvalho L.P.S."/>
            <person name="Shen B."/>
        </authorList>
    </citation>
    <scope>NUCLEOTIDE SEQUENCE [LARGE SCALE GENOMIC DNA]</scope>
    <source>
        <strain evidence="1 2">NPDC050403</strain>
    </source>
</reference>
<protein>
    <recommendedName>
        <fullName evidence="3">GAF domain-containing protein</fullName>
    </recommendedName>
</protein>
<evidence type="ECO:0008006" key="3">
    <source>
        <dbReference type="Google" id="ProtNLM"/>
    </source>
</evidence>
<proteinExistence type="predicted"/>
<evidence type="ECO:0000313" key="1">
    <source>
        <dbReference type="EMBL" id="MEV0710378.1"/>
    </source>
</evidence>
<keyword evidence="2" id="KW-1185">Reference proteome</keyword>
<organism evidence="1 2">
    <name type="scientific">Nocardia aurea</name>
    <dbReference type="NCBI Taxonomy" id="2144174"/>
    <lineage>
        <taxon>Bacteria</taxon>
        <taxon>Bacillati</taxon>
        <taxon>Actinomycetota</taxon>
        <taxon>Actinomycetes</taxon>
        <taxon>Mycobacteriales</taxon>
        <taxon>Nocardiaceae</taxon>
        <taxon>Nocardia</taxon>
    </lineage>
</organism>
<dbReference type="RefSeq" id="WP_357786239.1">
    <property type="nucleotide sequence ID" value="NZ_JBFAKC010000010.1"/>
</dbReference>
<accession>A0ABV3FY66</accession>
<sequence length="201" mass="21326">MALPLGTIEDAIEHTESLFAALGPGTVSTAAPAVLQALRVLVIRLAQLDTVYCGLGRHVSASGEQISSTLTVSLHEYGEPRNPRLTLGDVLQGRCAAGEMFENAEFVDVAGRVVLLLDHVRAAPTSELPGYDTSDTDTEQAVYQLEAVVPAPDGSAIAVIEFSTPFTDHGEEFLSTMLIMVASLEFVLGPQPSMTPFSLDL</sequence>
<comment type="caution">
    <text evidence="1">The sequence shown here is derived from an EMBL/GenBank/DDBJ whole genome shotgun (WGS) entry which is preliminary data.</text>
</comment>
<evidence type="ECO:0000313" key="2">
    <source>
        <dbReference type="Proteomes" id="UP001551695"/>
    </source>
</evidence>
<name>A0ABV3FY66_9NOCA</name>
<gene>
    <name evidence="1" type="ORF">AB0I48_22690</name>
</gene>
<dbReference type="EMBL" id="JBFAKC010000010">
    <property type="protein sequence ID" value="MEV0710378.1"/>
    <property type="molecule type" value="Genomic_DNA"/>
</dbReference>